<dbReference type="PROSITE" id="PS50005">
    <property type="entry name" value="TPR"/>
    <property type="match status" value="2"/>
</dbReference>
<organism evidence="7 8">
    <name type="scientific">Nitrosomonas ureae</name>
    <dbReference type="NCBI Taxonomy" id="44577"/>
    <lineage>
        <taxon>Bacteria</taxon>
        <taxon>Pseudomonadati</taxon>
        <taxon>Pseudomonadota</taxon>
        <taxon>Betaproteobacteria</taxon>
        <taxon>Nitrosomonadales</taxon>
        <taxon>Nitrosomonadaceae</taxon>
        <taxon>Nitrosomonas</taxon>
    </lineage>
</organism>
<dbReference type="PANTHER" id="PTHR12558">
    <property type="entry name" value="CELL DIVISION CYCLE 16,23,27"/>
    <property type="match status" value="1"/>
</dbReference>
<evidence type="ECO:0000259" key="5">
    <source>
        <dbReference type="Pfam" id="PF00593"/>
    </source>
</evidence>
<accession>A0A286AA90</accession>
<dbReference type="InterPro" id="IPR019734">
    <property type="entry name" value="TPR_rpt"/>
</dbReference>
<dbReference type="Pfam" id="PF00593">
    <property type="entry name" value="TonB_dep_Rec_b-barrel"/>
    <property type="match status" value="1"/>
</dbReference>
<keyword evidence="3" id="KW-0998">Cell outer membrane</keyword>
<evidence type="ECO:0000313" key="7">
    <source>
        <dbReference type="EMBL" id="SOD18815.1"/>
    </source>
</evidence>
<dbReference type="Pfam" id="PF13181">
    <property type="entry name" value="TPR_8"/>
    <property type="match status" value="1"/>
</dbReference>
<feature type="domain" description="FecR protein" evidence="6">
    <location>
        <begin position="114"/>
        <end position="207"/>
    </location>
</feature>
<feature type="repeat" description="TPR" evidence="4">
    <location>
        <begin position="401"/>
        <end position="434"/>
    </location>
</feature>
<evidence type="ECO:0000256" key="2">
    <source>
        <dbReference type="ARBA" id="ARBA00023136"/>
    </source>
</evidence>
<evidence type="ECO:0000259" key="6">
    <source>
        <dbReference type="Pfam" id="PF04773"/>
    </source>
</evidence>
<dbReference type="Pfam" id="PF13432">
    <property type="entry name" value="TPR_16"/>
    <property type="match status" value="1"/>
</dbReference>
<reference evidence="7 8" key="1">
    <citation type="submission" date="2017-09" db="EMBL/GenBank/DDBJ databases">
        <authorList>
            <person name="Ehlers B."/>
            <person name="Leendertz F.H."/>
        </authorList>
    </citation>
    <scope>NUCLEOTIDE SEQUENCE [LARGE SCALE GENOMIC DNA]</scope>
    <source>
        <strain evidence="7 8">Nm42</strain>
    </source>
</reference>
<dbReference type="AlphaFoldDB" id="A0A286AA90"/>
<gene>
    <name evidence="7" type="ORF">SAMN06297164_1864</name>
</gene>
<keyword evidence="2" id="KW-0472">Membrane</keyword>
<name>A0A286AA90_9PROT</name>
<dbReference type="EMBL" id="OCMU01000001">
    <property type="protein sequence ID" value="SOD18815.1"/>
    <property type="molecule type" value="Genomic_DNA"/>
</dbReference>
<evidence type="ECO:0000313" key="8">
    <source>
        <dbReference type="Proteomes" id="UP000219335"/>
    </source>
</evidence>
<dbReference type="SMART" id="SM00028">
    <property type="entry name" value="TPR"/>
    <property type="match status" value="8"/>
</dbReference>
<feature type="domain" description="TonB-dependent receptor-like beta-barrel" evidence="5">
    <location>
        <begin position="761"/>
        <end position="930"/>
    </location>
</feature>
<dbReference type="InterPro" id="IPR036942">
    <property type="entry name" value="Beta-barrel_TonB_sf"/>
</dbReference>
<dbReference type="PANTHER" id="PTHR12558:SF13">
    <property type="entry name" value="CELL DIVISION CYCLE PROTEIN 27 HOMOLOG"/>
    <property type="match status" value="1"/>
</dbReference>
<dbReference type="SUPFAM" id="SSF81901">
    <property type="entry name" value="HCP-like"/>
    <property type="match status" value="1"/>
</dbReference>
<dbReference type="Pfam" id="PF14559">
    <property type="entry name" value="TPR_19"/>
    <property type="match status" value="1"/>
</dbReference>
<sequence length="1157" mass="129919">MIDPLLQSGVRLGILTTYERSSEVRQNLKPSSSMAIKIFRIIDSGLNCRNMSAILQLAFFFLIYLSHVNSTLAAEPCESEVARLISAQGIIELRRANKQAWQKIAMHAVICQGDTIRARSHSRAALLLNNASVVRLDQKTSMTFPQPENDNEPSLLELFAGVIHVITRTPKPFKVRTPFLTGGVEGTEFLVSVDENSTRMILYEGKITATNAQGILSLANHEAAIASRNAAPHKISIINPVDTVQWALHYPTIIHAHLPQLTPLSALPELKQFIEFYRQGKVSEALSLLNDIESPYSPDNLLLYRASLLLAVGQANEAKTIIEEVLSKQPDNSEAYALLALIAVVQNSKEQALELATHAHALNTYSTSAMLALSYAQQAHFRIEEALASVLQATTIEPENALTWARLAELHMSTGDLDRAFKAAQQAVNLNPDVARTQTVLGYAYLLQFHTQRAQTVFSQAILLDQADPLPRLGMGLALIREGKLEAGRIELEIAASLDPANSLIRSYLGKAYFEEKRYPQASVQFDLAKERDPQDPTPWLYDAIQKQTQNRPVEALKDIQKSIELNDNRAVYRSRLLLDGDEAARGSSLARIFENLGFEKRALMETAKSLSFDPGNHSAHRFLSDAYVNIPRHEIARVSELLQAQLLQPINVNPVQPHLAVADLNIITGTAPSAIGFNEFAPLMERNKPQFVASGIVGSNGTLGNEVVASLQRDRASIGLGQFHHETDGFRPNNDQKHNIYNAFFQYALTPKLNIQAEARSRASEHGDIQLNFSKFGEDGLNGRSFYRRELNEQVARFGARYTITPNQELLFSTKYIDRDEEIAFSRNENPLTLNLSGLQTEAQHLFRARLFNSIMGGGTYDFGSIYDRNTVYAYTNTHLLTNITTTVGLSYDTFSSTVNTQIDKINPKIGLQWDITDFFRLRAAWFETTKSHIIAQQSLEPTQVAGFNQFFDEPNGTRARRMGIGFDTRVADKLFSGFEASERDVKVPSAPASEEVLSKQNEQLYRAYLYWLPHTLWAIRGEFQYEKLAHNGANIITNPDRIKTVSMPFSIEHFHPTGLFSRFTTTFVKQDLFLHGDYGRIRDPQKTASGIDSFFLLDYMIGYRFPNRRGILSLEGKNLLDEEFYYRNSYLNLSEPVNPIFLPTRTVFLKLTMNF</sequence>
<dbReference type="SUPFAM" id="SSF56935">
    <property type="entry name" value="Porins"/>
    <property type="match status" value="1"/>
</dbReference>
<dbReference type="Gene3D" id="1.25.40.10">
    <property type="entry name" value="Tetratricopeptide repeat domain"/>
    <property type="match status" value="1"/>
</dbReference>
<dbReference type="InterPro" id="IPR011990">
    <property type="entry name" value="TPR-like_helical_dom_sf"/>
</dbReference>
<evidence type="ECO:0000256" key="1">
    <source>
        <dbReference type="ARBA" id="ARBA00004442"/>
    </source>
</evidence>
<dbReference type="Gene3D" id="2.60.120.1440">
    <property type="match status" value="1"/>
</dbReference>
<evidence type="ECO:0000256" key="4">
    <source>
        <dbReference type="PROSITE-ProRule" id="PRU00339"/>
    </source>
</evidence>
<feature type="repeat" description="TPR" evidence="4">
    <location>
        <begin position="503"/>
        <end position="536"/>
    </location>
</feature>
<dbReference type="InterPro" id="IPR000531">
    <property type="entry name" value="Beta-barrel_TonB"/>
</dbReference>
<dbReference type="GO" id="GO:0009279">
    <property type="term" value="C:cell outer membrane"/>
    <property type="evidence" value="ECO:0007669"/>
    <property type="project" value="UniProtKB-SubCell"/>
</dbReference>
<dbReference type="Pfam" id="PF04773">
    <property type="entry name" value="FecR"/>
    <property type="match status" value="1"/>
</dbReference>
<dbReference type="InterPro" id="IPR006860">
    <property type="entry name" value="FecR"/>
</dbReference>
<dbReference type="SUPFAM" id="SSF48452">
    <property type="entry name" value="TPR-like"/>
    <property type="match status" value="1"/>
</dbReference>
<dbReference type="Gene3D" id="2.40.170.20">
    <property type="entry name" value="TonB-dependent receptor, beta-barrel domain"/>
    <property type="match status" value="2"/>
</dbReference>
<proteinExistence type="predicted"/>
<keyword evidence="4" id="KW-0802">TPR repeat</keyword>
<dbReference type="Proteomes" id="UP000219335">
    <property type="component" value="Unassembled WGS sequence"/>
</dbReference>
<comment type="subcellular location">
    <subcellularLocation>
        <location evidence="1">Cell outer membrane</location>
    </subcellularLocation>
</comment>
<dbReference type="RefSeq" id="WP_255251910.1">
    <property type="nucleotide sequence ID" value="NZ_OCMU01000001.1"/>
</dbReference>
<evidence type="ECO:0000256" key="3">
    <source>
        <dbReference type="ARBA" id="ARBA00023237"/>
    </source>
</evidence>
<protein>
    <submittedName>
        <fullName evidence="7">FecR family protein</fullName>
    </submittedName>
</protein>